<feature type="transmembrane region" description="Helical" evidence="1">
    <location>
        <begin position="32"/>
        <end position="52"/>
    </location>
</feature>
<dbReference type="EMBL" id="CP015193">
    <property type="protein sequence ID" value="ASJ16480.1"/>
    <property type="molecule type" value="Genomic_DNA"/>
</dbReference>
<dbReference type="PANTHER" id="PTHR33531">
    <property type="entry name" value="RUBRERYTHRIN SUBFAMILY"/>
    <property type="match status" value="1"/>
</dbReference>
<dbReference type="GeneID" id="28494103"/>
<sequence length="316" mass="35946">MIILTPSIFLGITLLMFYVLLFYEYYMRREKVLLYFSLAFLSLSIGCLVDGITSLVSLSVFVSFFWVGIIEMLSPGILSKYSDDLKYLSLVPIVAYLYLSTYSQFIVLLIDALIMVVIAFLVYLEKDRTLKFVPFLIILFALLTFGIGVYPEIVFKVQVIIAIILGYLITVNIFKVTIPVAVQDKGINIKPGIVFMKNVPEEILKTSLIFSRNPGGDNERWFWITKVQKGPRTVEPTNLVKILNLAVRYLEQGGTVVIDGIEYLILENGFDSVLKFLANLRDYAMLYNSTVIIVSDLTTFSEKERKLLLRVIGEET</sequence>
<dbReference type="OrthoDB" id="86314at2157"/>
<feature type="transmembrane region" description="Helical" evidence="1">
    <location>
        <begin position="157"/>
        <end position="182"/>
    </location>
</feature>
<gene>
    <name evidence="3" type="ORF">A3L04_05025</name>
</gene>
<feature type="transmembrane region" description="Helical" evidence="1">
    <location>
        <begin position="6"/>
        <end position="25"/>
    </location>
</feature>
<reference evidence="3 4" key="1">
    <citation type="submission" date="2016-04" db="EMBL/GenBank/DDBJ databases">
        <title>Complete genome sequence of Thermococcus chitonophagus type strain GC74.</title>
        <authorList>
            <person name="Oger P.M."/>
        </authorList>
    </citation>
    <scope>NUCLEOTIDE SEQUENCE [LARGE SCALE GENOMIC DNA]</scope>
    <source>
        <strain evidence="3 4">GC74</strain>
    </source>
</reference>
<organism evidence="3 4">
    <name type="scientific">Thermococcus chitonophagus</name>
    <dbReference type="NCBI Taxonomy" id="54262"/>
    <lineage>
        <taxon>Archaea</taxon>
        <taxon>Methanobacteriati</taxon>
        <taxon>Methanobacteriota</taxon>
        <taxon>Thermococci</taxon>
        <taxon>Thermococcales</taxon>
        <taxon>Thermococcaceae</taxon>
        <taxon>Thermococcus</taxon>
    </lineage>
</organism>
<keyword evidence="1" id="KW-0472">Membrane</keyword>
<dbReference type="AlphaFoldDB" id="A0A2Z2N823"/>
<protein>
    <recommendedName>
        <fullName evidence="2">DUF835 domain-containing protein</fullName>
    </recommendedName>
</protein>
<feature type="transmembrane region" description="Helical" evidence="1">
    <location>
        <begin position="106"/>
        <end position="125"/>
    </location>
</feature>
<feature type="domain" description="DUF835" evidence="2">
    <location>
        <begin position="207"/>
        <end position="311"/>
    </location>
</feature>
<keyword evidence="1" id="KW-1133">Transmembrane helix</keyword>
<keyword evidence="4" id="KW-1185">Reference proteome</keyword>
<dbReference type="InterPro" id="IPR008553">
    <property type="entry name" value="DUF835"/>
</dbReference>
<evidence type="ECO:0000313" key="4">
    <source>
        <dbReference type="Proteomes" id="UP000250189"/>
    </source>
</evidence>
<dbReference type="Proteomes" id="UP000250189">
    <property type="component" value="Chromosome"/>
</dbReference>
<dbReference type="RefSeq" id="WP_068578623.1">
    <property type="nucleotide sequence ID" value="NZ_LN999010.1"/>
</dbReference>
<feature type="transmembrane region" description="Helical" evidence="1">
    <location>
        <begin position="85"/>
        <end position="100"/>
    </location>
</feature>
<name>A0A2Z2N823_9EURY</name>
<evidence type="ECO:0000256" key="1">
    <source>
        <dbReference type="SAM" id="Phobius"/>
    </source>
</evidence>
<dbReference type="Pfam" id="PF05763">
    <property type="entry name" value="DUF835"/>
    <property type="match status" value="1"/>
</dbReference>
<evidence type="ECO:0000313" key="3">
    <source>
        <dbReference type="EMBL" id="ASJ16480.1"/>
    </source>
</evidence>
<feature type="transmembrane region" description="Helical" evidence="1">
    <location>
        <begin position="58"/>
        <end position="78"/>
    </location>
</feature>
<keyword evidence="1" id="KW-0812">Transmembrane</keyword>
<feature type="transmembrane region" description="Helical" evidence="1">
    <location>
        <begin position="132"/>
        <end position="151"/>
    </location>
</feature>
<accession>A0A2Z2N823</accession>
<evidence type="ECO:0000259" key="2">
    <source>
        <dbReference type="Pfam" id="PF05763"/>
    </source>
</evidence>
<dbReference type="PANTHER" id="PTHR33531:SF7">
    <property type="entry name" value="HYPOTHETICAL MEMBRANE PROTEIN, CONSERVED"/>
    <property type="match status" value="1"/>
</dbReference>
<proteinExistence type="predicted"/>